<evidence type="ECO:0000256" key="4">
    <source>
        <dbReference type="ARBA" id="ARBA00023136"/>
    </source>
</evidence>
<accession>F2S7F5</accession>
<proteinExistence type="predicted"/>
<evidence type="ECO:0000256" key="5">
    <source>
        <dbReference type="SAM" id="MobiDB-lite"/>
    </source>
</evidence>
<dbReference type="PANTHER" id="PTHR15549">
    <property type="entry name" value="PAIRED IMMUNOGLOBULIN-LIKE TYPE 2 RECEPTOR"/>
    <property type="match status" value="1"/>
</dbReference>
<keyword evidence="3 6" id="KW-1133">Transmembrane helix</keyword>
<reference evidence="8" key="1">
    <citation type="journal article" date="2012" name="MBio">
        <title>Comparative genome analysis of Trichophyton rubrum and related dermatophytes reveals candidate genes involved in infection.</title>
        <authorList>
            <person name="Martinez D.A."/>
            <person name="Oliver B.G."/>
            <person name="Graeser Y."/>
            <person name="Goldberg J.M."/>
            <person name="Li W."/>
            <person name="Martinez-Rossi N.M."/>
            <person name="Monod M."/>
            <person name="Shelest E."/>
            <person name="Barton R.C."/>
            <person name="Birch E."/>
            <person name="Brakhage A.A."/>
            <person name="Chen Z."/>
            <person name="Gurr S.J."/>
            <person name="Heiman D."/>
            <person name="Heitman J."/>
            <person name="Kosti I."/>
            <person name="Rossi A."/>
            <person name="Saif S."/>
            <person name="Samalova M."/>
            <person name="Saunders C.W."/>
            <person name="Shea T."/>
            <person name="Summerbell R.C."/>
            <person name="Xu J."/>
            <person name="Young S."/>
            <person name="Zeng Q."/>
            <person name="Birren B.W."/>
            <person name="Cuomo C.A."/>
            <person name="White T.C."/>
        </authorList>
    </citation>
    <scope>NUCLEOTIDE SEQUENCE [LARGE SCALE GENOMIC DNA]</scope>
    <source>
        <strain evidence="8">CBS 112818</strain>
    </source>
</reference>
<feature type="region of interest" description="Disordered" evidence="5">
    <location>
        <begin position="67"/>
        <end position="160"/>
    </location>
</feature>
<gene>
    <name evidence="7" type="ORF">TESG_06935</name>
</gene>
<protein>
    <recommendedName>
        <fullName evidence="9">Mid2 domain-containing protein</fullName>
    </recommendedName>
</protein>
<evidence type="ECO:0000256" key="6">
    <source>
        <dbReference type="SAM" id="Phobius"/>
    </source>
</evidence>
<evidence type="ECO:0000313" key="7">
    <source>
        <dbReference type="EMBL" id="EGD99504.1"/>
    </source>
</evidence>
<comment type="subcellular location">
    <subcellularLocation>
        <location evidence="1">Membrane</location>
        <topology evidence="1">Single-pass membrane protein</topology>
    </subcellularLocation>
</comment>
<evidence type="ECO:0000256" key="3">
    <source>
        <dbReference type="ARBA" id="ARBA00022989"/>
    </source>
</evidence>
<dbReference type="EMBL" id="GG698522">
    <property type="protein sequence ID" value="EGD99504.1"/>
    <property type="molecule type" value="Genomic_DNA"/>
</dbReference>
<evidence type="ECO:0008006" key="9">
    <source>
        <dbReference type="Google" id="ProtNLM"/>
    </source>
</evidence>
<feature type="compositionally biased region" description="Low complexity" evidence="5">
    <location>
        <begin position="79"/>
        <end position="139"/>
    </location>
</feature>
<evidence type="ECO:0000256" key="2">
    <source>
        <dbReference type="ARBA" id="ARBA00022692"/>
    </source>
</evidence>
<feature type="compositionally biased region" description="Gly residues" evidence="5">
    <location>
        <begin position="148"/>
        <end position="159"/>
    </location>
</feature>
<organism evidence="7 8">
    <name type="scientific">Trichophyton tonsurans (strain CBS 112818)</name>
    <name type="common">Scalp ringworm fungus</name>
    <dbReference type="NCBI Taxonomy" id="647933"/>
    <lineage>
        <taxon>Eukaryota</taxon>
        <taxon>Fungi</taxon>
        <taxon>Dikarya</taxon>
        <taxon>Ascomycota</taxon>
        <taxon>Pezizomycotina</taxon>
        <taxon>Eurotiomycetes</taxon>
        <taxon>Eurotiomycetidae</taxon>
        <taxon>Onygenales</taxon>
        <taxon>Arthrodermataceae</taxon>
        <taxon>Trichophyton</taxon>
    </lineage>
</organism>
<sequence>MSCGYAGISIVAVIASSASLRLCVRFIVVVFSFFVASRIFLLFPRCNNVLVSNFPFATPCMQGGTVRYGRPTDTPPSPTGNQPTSPSPSPTNDNPTSNQPTQKPTSTPKSTPKPTTIIITQTYTNSDGSVTQSTISSVSTPPPEPTVGDGGNSGSGGGMSPTTRNTIIGVVVGVGGAIILGGLAIVFFRLRRKRNANADNDDDDLIQTGAAVGSQTHEAPGSSPFKSTLDQYHKPGAVNPASNF</sequence>
<dbReference type="HOGENOM" id="CLU_1138707_0_0_1"/>
<dbReference type="OrthoDB" id="5425782at2759"/>
<name>F2S7F5_TRIT1</name>
<dbReference type="AlphaFoldDB" id="F2S7F5"/>
<dbReference type="Proteomes" id="UP000009172">
    <property type="component" value="Unassembled WGS sequence"/>
</dbReference>
<evidence type="ECO:0000313" key="8">
    <source>
        <dbReference type="Proteomes" id="UP000009172"/>
    </source>
</evidence>
<feature type="region of interest" description="Disordered" evidence="5">
    <location>
        <begin position="213"/>
        <end position="244"/>
    </location>
</feature>
<dbReference type="InterPro" id="IPR051694">
    <property type="entry name" value="Immunoregulatory_rcpt-like"/>
</dbReference>
<dbReference type="GO" id="GO:0071944">
    <property type="term" value="C:cell periphery"/>
    <property type="evidence" value="ECO:0007669"/>
    <property type="project" value="UniProtKB-ARBA"/>
</dbReference>
<evidence type="ECO:0000256" key="1">
    <source>
        <dbReference type="ARBA" id="ARBA00004167"/>
    </source>
</evidence>
<dbReference type="PANTHER" id="PTHR15549:SF30">
    <property type="entry name" value="MID2 DOMAIN-CONTAINING PROTEIN"/>
    <property type="match status" value="1"/>
</dbReference>
<feature type="transmembrane region" description="Helical" evidence="6">
    <location>
        <begin position="22"/>
        <end position="43"/>
    </location>
</feature>
<keyword evidence="2 6" id="KW-0812">Transmembrane</keyword>
<keyword evidence="4 6" id="KW-0472">Membrane</keyword>
<feature type="transmembrane region" description="Helical" evidence="6">
    <location>
        <begin position="167"/>
        <end position="188"/>
    </location>
</feature>
<keyword evidence="8" id="KW-1185">Reference proteome</keyword>
<dbReference type="GO" id="GO:0016020">
    <property type="term" value="C:membrane"/>
    <property type="evidence" value="ECO:0007669"/>
    <property type="project" value="UniProtKB-SubCell"/>
</dbReference>